<reference evidence="6" key="1">
    <citation type="journal article" date="2018" name="Nat. Microbiol.">
        <title>Leveraging single-cell genomics to expand the fungal tree of life.</title>
        <authorList>
            <person name="Ahrendt S.R."/>
            <person name="Quandt C.A."/>
            <person name="Ciobanu D."/>
            <person name="Clum A."/>
            <person name="Salamov A."/>
            <person name="Andreopoulos B."/>
            <person name="Cheng J.F."/>
            <person name="Woyke T."/>
            <person name="Pelin A."/>
            <person name="Henrissat B."/>
            <person name="Reynolds N.K."/>
            <person name="Benny G.L."/>
            <person name="Smith M.E."/>
            <person name="James T.Y."/>
            <person name="Grigoriev I.V."/>
        </authorList>
    </citation>
    <scope>NUCLEOTIDE SEQUENCE [LARGE SCALE GENOMIC DNA]</scope>
    <source>
        <strain evidence="6">Benny S71-1</strain>
    </source>
</reference>
<keyword evidence="3" id="KW-0326">Glycosidase</keyword>
<dbReference type="OrthoDB" id="5783963at2759"/>
<gene>
    <name evidence="5" type="ORF">SYNPS1DRAFT_19479</name>
</gene>
<keyword evidence="2 5" id="KW-0378">Hydrolase</keyword>
<protein>
    <submittedName>
        <fullName evidence="5">Inosine/uridine-preferring nucleoside hydrolase domain-containing protein</fullName>
    </submittedName>
</protein>
<dbReference type="GO" id="GO:0008477">
    <property type="term" value="F:purine nucleosidase activity"/>
    <property type="evidence" value="ECO:0007669"/>
    <property type="project" value="TreeGrafter"/>
</dbReference>
<keyword evidence="6" id="KW-1185">Reference proteome</keyword>
<dbReference type="InterPro" id="IPR036452">
    <property type="entry name" value="Ribo_hydro-like"/>
</dbReference>
<name>A0A4P9YSE1_9FUNG</name>
<organism evidence="5 6">
    <name type="scientific">Syncephalis pseudoplumigaleata</name>
    <dbReference type="NCBI Taxonomy" id="1712513"/>
    <lineage>
        <taxon>Eukaryota</taxon>
        <taxon>Fungi</taxon>
        <taxon>Fungi incertae sedis</taxon>
        <taxon>Zoopagomycota</taxon>
        <taxon>Zoopagomycotina</taxon>
        <taxon>Zoopagomycetes</taxon>
        <taxon>Zoopagales</taxon>
        <taxon>Piptocephalidaceae</taxon>
        <taxon>Syncephalis</taxon>
    </lineage>
</organism>
<dbReference type="EMBL" id="KZ991577">
    <property type="protein sequence ID" value="RKP22853.1"/>
    <property type="molecule type" value="Genomic_DNA"/>
</dbReference>
<dbReference type="PANTHER" id="PTHR12304">
    <property type="entry name" value="INOSINE-URIDINE PREFERRING NUCLEOSIDE HYDROLASE"/>
    <property type="match status" value="1"/>
</dbReference>
<dbReference type="GO" id="GO:0005829">
    <property type="term" value="C:cytosol"/>
    <property type="evidence" value="ECO:0007669"/>
    <property type="project" value="TreeGrafter"/>
</dbReference>
<dbReference type="AlphaFoldDB" id="A0A4P9YSE1"/>
<feature type="domain" description="Inosine/uridine-preferring nucleoside hydrolase" evidence="4">
    <location>
        <begin position="5"/>
        <end position="228"/>
    </location>
</feature>
<evidence type="ECO:0000256" key="3">
    <source>
        <dbReference type="ARBA" id="ARBA00023295"/>
    </source>
</evidence>
<evidence type="ECO:0000259" key="4">
    <source>
        <dbReference type="Pfam" id="PF01156"/>
    </source>
</evidence>
<dbReference type="Pfam" id="PF01156">
    <property type="entry name" value="IU_nuc_hydro"/>
    <property type="match status" value="1"/>
</dbReference>
<dbReference type="SUPFAM" id="SSF53590">
    <property type="entry name" value="Nucleoside hydrolase"/>
    <property type="match status" value="1"/>
</dbReference>
<evidence type="ECO:0000256" key="1">
    <source>
        <dbReference type="ARBA" id="ARBA00009176"/>
    </source>
</evidence>
<evidence type="ECO:0000313" key="5">
    <source>
        <dbReference type="EMBL" id="RKP22853.1"/>
    </source>
</evidence>
<comment type="similarity">
    <text evidence="1">Belongs to the IUNH family.</text>
</comment>
<evidence type="ECO:0000256" key="2">
    <source>
        <dbReference type="ARBA" id="ARBA00022801"/>
    </source>
</evidence>
<dbReference type="Gene3D" id="3.90.245.10">
    <property type="entry name" value="Ribonucleoside hydrolase-like"/>
    <property type="match status" value="1"/>
</dbReference>
<dbReference type="InterPro" id="IPR023186">
    <property type="entry name" value="IUNH"/>
</dbReference>
<evidence type="ECO:0000313" key="6">
    <source>
        <dbReference type="Proteomes" id="UP000278143"/>
    </source>
</evidence>
<dbReference type="PANTHER" id="PTHR12304:SF56">
    <property type="entry name" value="HYDROLASE, PUTATIVE (AFU_ORTHOLOGUE AFUA_1G11790)-RELATED"/>
    <property type="match status" value="1"/>
</dbReference>
<proteinExistence type="inferred from homology"/>
<dbReference type="Proteomes" id="UP000278143">
    <property type="component" value="Unassembled WGS sequence"/>
</dbReference>
<dbReference type="GO" id="GO:0006152">
    <property type="term" value="P:purine nucleoside catabolic process"/>
    <property type="evidence" value="ECO:0007669"/>
    <property type="project" value="TreeGrafter"/>
</dbReference>
<sequence>MPSDVIIDTDPGVDDAMALLYALSSPELVVRALITVHGNSTVQSSTRNLATLLEAVQRHRDILGSDESDWHRPVVAVGAESPLKVLRYDAEYFHGDDALGGVHSSHPHWTRELLLPDDVVPPHALYDISERDGPDEILHQLRTRPAHTVTLIAIGPLTNIALAIERDAQTFARVRRVICLGGALLVQGNVTPAAEFNFWADPHAAETTLQQTSPDTPEEERVEVVLVPQDGKQQLPMLWQ</sequence>
<dbReference type="InterPro" id="IPR001910">
    <property type="entry name" value="Inosine/uridine_hydrolase_dom"/>
</dbReference>
<accession>A0A4P9YSE1</accession>